<comment type="similarity">
    <text evidence="1">Belongs to the KAE1 / TsaD family. TsaB subfamily.</text>
</comment>
<dbReference type="SUPFAM" id="SSF53067">
    <property type="entry name" value="Actin-like ATPase domain"/>
    <property type="match status" value="1"/>
</dbReference>
<dbReference type="Gene3D" id="3.30.420.40">
    <property type="match status" value="1"/>
</dbReference>
<evidence type="ECO:0000256" key="1">
    <source>
        <dbReference type="ARBA" id="ARBA00010493"/>
    </source>
</evidence>
<keyword evidence="5" id="KW-0012">Acyltransferase</keyword>
<comment type="caution">
    <text evidence="5">The sequence shown here is derived from an EMBL/GenBank/DDBJ whole genome shotgun (WGS) entry which is preliminary data.</text>
</comment>
<evidence type="ECO:0000313" key="5">
    <source>
        <dbReference type="EMBL" id="MCP8351794.1"/>
    </source>
</evidence>
<name>A0ABT1L3K6_9GAMM</name>
<evidence type="ECO:0000256" key="2">
    <source>
        <dbReference type="ARBA" id="ARBA00019012"/>
    </source>
</evidence>
<sequence length="174" mass="18897">MILAIDTSQMTYSIAFNDQLIEWQDIQISLYDQLCDVNLNDLSGIMVNIGPGRFSGLRSGIAFAQGLAQAKQVPLYAVSSFEVVASKIQDTSFTIALDARKDEAYIQAFSQGKPGDIQLVSQSSLTDTSLLYGNISHSQIITTNAKSMLHMAQSIALKATALNAIEPIYIRSSV</sequence>
<dbReference type="InterPro" id="IPR000905">
    <property type="entry name" value="Gcp-like_dom"/>
</dbReference>
<gene>
    <name evidence="5" type="primary">tsaB</name>
    <name evidence="5" type="ORF">MKS91_00590</name>
</gene>
<protein>
    <recommendedName>
        <fullName evidence="2">tRNA threonylcarbamoyladenosine biosynthesis protein TsaB</fullName>
    </recommendedName>
    <alternativeName>
        <fullName evidence="3">t(6)A37 threonylcarbamoyladenosine biosynthesis protein TsaB</fullName>
    </alternativeName>
</protein>
<keyword evidence="6" id="KW-1185">Reference proteome</keyword>
<feature type="domain" description="Gcp-like" evidence="4">
    <location>
        <begin position="35"/>
        <end position="107"/>
    </location>
</feature>
<accession>A0ABT1L3K6</accession>
<dbReference type="Proteomes" id="UP001320768">
    <property type="component" value="Unassembled WGS sequence"/>
</dbReference>
<dbReference type="InterPro" id="IPR022496">
    <property type="entry name" value="T6A_TsaB"/>
</dbReference>
<dbReference type="InterPro" id="IPR043129">
    <property type="entry name" value="ATPase_NBD"/>
</dbReference>
<dbReference type="GO" id="GO:0061711">
    <property type="term" value="F:tRNA N(6)-L-threonylcarbamoyladenine synthase activity"/>
    <property type="evidence" value="ECO:0007669"/>
    <property type="project" value="UniProtKB-EC"/>
</dbReference>
<dbReference type="RefSeq" id="WP_258568908.1">
    <property type="nucleotide sequence ID" value="NZ_JAKUDN010000001.1"/>
</dbReference>
<dbReference type="NCBIfam" id="TIGR03725">
    <property type="entry name" value="T6A_YeaZ"/>
    <property type="match status" value="1"/>
</dbReference>
<proteinExistence type="inferred from homology"/>
<reference evidence="5 6" key="1">
    <citation type="journal article" date="2022" name="Nat. Microbiol.">
        <title>The microbiome of a bacterivorous marine choanoflagellate contains a resource-demanding obligate bacterial associate.</title>
        <authorList>
            <person name="Needham D.M."/>
            <person name="Poirier C."/>
            <person name="Bachy C."/>
            <person name="George E.E."/>
            <person name="Wilken S."/>
            <person name="Yung C.C.M."/>
            <person name="Limardo A.J."/>
            <person name="Morando M."/>
            <person name="Sudek L."/>
            <person name="Malmstrom R.R."/>
            <person name="Keeling P.J."/>
            <person name="Santoro A.E."/>
            <person name="Worden A.Z."/>
        </authorList>
    </citation>
    <scope>NUCLEOTIDE SEQUENCE [LARGE SCALE GENOMIC DNA]</scope>
    <source>
        <strain evidence="5 6">Comchoano-2</strain>
    </source>
</reference>
<dbReference type="EMBL" id="JAKUDN010000001">
    <property type="protein sequence ID" value="MCP8351794.1"/>
    <property type="molecule type" value="Genomic_DNA"/>
</dbReference>
<evidence type="ECO:0000313" key="6">
    <source>
        <dbReference type="Proteomes" id="UP001320768"/>
    </source>
</evidence>
<dbReference type="Gene3D" id="3.30.420.200">
    <property type="match status" value="1"/>
</dbReference>
<evidence type="ECO:0000256" key="3">
    <source>
        <dbReference type="ARBA" id="ARBA00032446"/>
    </source>
</evidence>
<evidence type="ECO:0000259" key="4">
    <source>
        <dbReference type="Pfam" id="PF00814"/>
    </source>
</evidence>
<keyword evidence="5" id="KW-0808">Transferase</keyword>
<organism evidence="5 6">
    <name type="scientific">Candidatus Synchoanobacter obligatus</name>
    <dbReference type="NCBI Taxonomy" id="2919597"/>
    <lineage>
        <taxon>Bacteria</taxon>
        <taxon>Pseudomonadati</taxon>
        <taxon>Pseudomonadota</taxon>
        <taxon>Gammaproteobacteria</taxon>
        <taxon>Candidatus Comchoanobacterales</taxon>
        <taxon>Candidatus Comchoanobacteraceae</taxon>
        <taxon>Candidatus Synchoanobacter</taxon>
    </lineage>
</organism>
<dbReference type="Pfam" id="PF00814">
    <property type="entry name" value="TsaD"/>
    <property type="match status" value="1"/>
</dbReference>